<accession>A0A915DAT1</accession>
<feature type="signal peptide" evidence="1">
    <location>
        <begin position="1"/>
        <end position="15"/>
    </location>
</feature>
<protein>
    <submittedName>
        <fullName evidence="4">BPTI/Kunitz inhibitor domain-containing protein</fullName>
    </submittedName>
</protein>
<feature type="chain" id="PRO_5037861486" evidence="1">
    <location>
        <begin position="16"/>
        <end position="339"/>
    </location>
</feature>
<dbReference type="GO" id="GO:0004867">
    <property type="term" value="F:serine-type endopeptidase inhibitor activity"/>
    <property type="evidence" value="ECO:0007669"/>
    <property type="project" value="InterPro"/>
</dbReference>
<dbReference type="PROSITE" id="PS50279">
    <property type="entry name" value="BPTI_KUNITZ_2"/>
    <property type="match status" value="2"/>
</dbReference>
<feature type="domain" description="BPTI/Kunitz inhibitor" evidence="2">
    <location>
        <begin position="152"/>
        <end position="207"/>
    </location>
</feature>
<dbReference type="SUPFAM" id="SSF57362">
    <property type="entry name" value="BPTI-like"/>
    <property type="match status" value="2"/>
</dbReference>
<dbReference type="CDD" id="cd22593">
    <property type="entry name" value="Kunitz_conkunitzin"/>
    <property type="match status" value="1"/>
</dbReference>
<evidence type="ECO:0000313" key="4">
    <source>
        <dbReference type="WBParaSite" id="jg17455"/>
    </source>
</evidence>
<dbReference type="InterPro" id="IPR020901">
    <property type="entry name" value="Prtase_inh_Kunz-CS"/>
</dbReference>
<dbReference type="PROSITE" id="PS00280">
    <property type="entry name" value="BPTI_KUNITZ_1"/>
    <property type="match status" value="1"/>
</dbReference>
<keyword evidence="3" id="KW-1185">Reference proteome</keyword>
<dbReference type="InterPro" id="IPR036880">
    <property type="entry name" value="Kunitz_BPTI_sf"/>
</dbReference>
<dbReference type="InterPro" id="IPR002223">
    <property type="entry name" value="Kunitz_BPTI"/>
</dbReference>
<dbReference type="InterPro" id="IPR052861">
    <property type="entry name" value="BPTI/Kunitz_domain"/>
</dbReference>
<dbReference type="WBParaSite" id="jg17455">
    <property type="protein sequence ID" value="jg17455"/>
    <property type="gene ID" value="jg17455"/>
</dbReference>
<proteinExistence type="predicted"/>
<dbReference type="AlphaFoldDB" id="A0A915DAT1"/>
<dbReference type="Proteomes" id="UP000887574">
    <property type="component" value="Unplaced"/>
</dbReference>
<dbReference type="Gene3D" id="4.10.410.10">
    <property type="entry name" value="Pancreatic trypsin inhibitor Kunitz domain"/>
    <property type="match status" value="2"/>
</dbReference>
<dbReference type="SMART" id="SM00131">
    <property type="entry name" value="KU"/>
    <property type="match status" value="2"/>
</dbReference>
<dbReference type="PANTHER" id="PTHR47248:SF7">
    <property type="entry name" value="BPTI_KUNITZ INHIBITOR DOMAIN-CONTAINING PROTEIN"/>
    <property type="match status" value="1"/>
</dbReference>
<dbReference type="Pfam" id="PF00014">
    <property type="entry name" value="Kunitz_BPTI"/>
    <property type="match status" value="2"/>
</dbReference>
<dbReference type="PANTHER" id="PTHR47248">
    <property type="entry name" value="PROTEIN CBG06772"/>
    <property type="match status" value="1"/>
</dbReference>
<feature type="domain" description="BPTI/Kunitz inhibitor" evidence="2">
    <location>
        <begin position="70"/>
        <end position="120"/>
    </location>
</feature>
<dbReference type="CDD" id="cd00109">
    <property type="entry name" value="Kunitz-type"/>
    <property type="match status" value="1"/>
</dbReference>
<evidence type="ECO:0000256" key="1">
    <source>
        <dbReference type="SAM" id="SignalP"/>
    </source>
</evidence>
<sequence length="339" mass="37174">MLALLIFSFTLSCLAAETANLSTEGPLEFDSSVEKLILSENFDLEENSTAVTDGPPGINPNDKIKLEAKCQEPKELGNGTQTMIRFYFDIANSSCQKFEYTGNGGNENNFPTELDCLNDCYIDVNEGDPVKEEDISLIGRSTDKLLAAKPDCLLPKDPGNCTEAEKLSIQQRFYFSPEWQSCLAFKYSGCGGNANRFASRQECERQCLVADGSVCKGPTSSILPETLGTSCADTKCPDEFVCAMGVRLPECCNKKEHAVIQNAYSEHCRDGSQAGGHLADYFMSTFSTSCADLLCSSKETCQQDNIDGEFAKCCRNLEITSKRTSLRKNDVKQNLPLAN</sequence>
<evidence type="ECO:0000313" key="3">
    <source>
        <dbReference type="Proteomes" id="UP000887574"/>
    </source>
</evidence>
<reference evidence="4" key="1">
    <citation type="submission" date="2022-11" db="UniProtKB">
        <authorList>
            <consortium name="WormBaseParasite"/>
        </authorList>
    </citation>
    <scope>IDENTIFICATION</scope>
</reference>
<keyword evidence="1" id="KW-0732">Signal</keyword>
<evidence type="ECO:0000259" key="2">
    <source>
        <dbReference type="PROSITE" id="PS50279"/>
    </source>
</evidence>
<dbReference type="PRINTS" id="PR00759">
    <property type="entry name" value="BASICPTASE"/>
</dbReference>
<organism evidence="3 4">
    <name type="scientific">Ditylenchus dipsaci</name>
    <dbReference type="NCBI Taxonomy" id="166011"/>
    <lineage>
        <taxon>Eukaryota</taxon>
        <taxon>Metazoa</taxon>
        <taxon>Ecdysozoa</taxon>
        <taxon>Nematoda</taxon>
        <taxon>Chromadorea</taxon>
        <taxon>Rhabditida</taxon>
        <taxon>Tylenchina</taxon>
        <taxon>Tylenchomorpha</taxon>
        <taxon>Sphaerularioidea</taxon>
        <taxon>Anguinidae</taxon>
        <taxon>Anguininae</taxon>
        <taxon>Ditylenchus</taxon>
    </lineage>
</organism>
<name>A0A915DAT1_9BILA</name>